<proteinExistence type="predicted"/>
<accession>A0A0F9K640</accession>
<dbReference type="AlphaFoldDB" id="A0A0F9K640"/>
<evidence type="ECO:0000313" key="1">
    <source>
        <dbReference type="EMBL" id="KKM17508.1"/>
    </source>
</evidence>
<dbReference type="EMBL" id="LAZR01014433">
    <property type="protein sequence ID" value="KKM17508.1"/>
    <property type="molecule type" value="Genomic_DNA"/>
</dbReference>
<name>A0A0F9K640_9ZZZZ</name>
<reference evidence="1" key="1">
    <citation type="journal article" date="2015" name="Nature">
        <title>Complex archaea that bridge the gap between prokaryotes and eukaryotes.</title>
        <authorList>
            <person name="Spang A."/>
            <person name="Saw J.H."/>
            <person name="Jorgensen S.L."/>
            <person name="Zaremba-Niedzwiedzka K."/>
            <person name="Martijn J."/>
            <person name="Lind A.E."/>
            <person name="van Eijk R."/>
            <person name="Schleper C."/>
            <person name="Guy L."/>
            <person name="Ettema T.J."/>
        </authorList>
    </citation>
    <scope>NUCLEOTIDE SEQUENCE</scope>
</reference>
<organism evidence="1">
    <name type="scientific">marine sediment metagenome</name>
    <dbReference type="NCBI Taxonomy" id="412755"/>
    <lineage>
        <taxon>unclassified sequences</taxon>
        <taxon>metagenomes</taxon>
        <taxon>ecological metagenomes</taxon>
    </lineage>
</organism>
<gene>
    <name evidence="1" type="ORF">LCGC14_1675040</name>
</gene>
<protein>
    <submittedName>
        <fullName evidence="1">Uncharacterized protein</fullName>
    </submittedName>
</protein>
<comment type="caution">
    <text evidence="1">The sequence shown here is derived from an EMBL/GenBank/DDBJ whole genome shotgun (WGS) entry which is preliminary data.</text>
</comment>
<sequence>MAPGDYDIWLRWWPSVREGTLSLLFDVGVGSGLPLDPLTPAGALLAAPFDFRDLQRSPKGSDGRLAFMHLRNTQKRIDVIVEREDVLWIVELRFAAQASAIGRLKMYADLWARDPIIDKSVVLYLVTDRADPDVKDVAENMGMVYIVT</sequence>